<dbReference type="EC" id="3.1.3.5" evidence="1"/>
<dbReference type="PANTHER" id="PTHR43434:SF3">
    <property type="entry name" value="GMP_IMP NUCLEOTIDASE YRFG"/>
    <property type="match status" value="1"/>
</dbReference>
<dbReference type="NCBIfam" id="NF011564">
    <property type="entry name" value="PRK14988.1"/>
    <property type="match status" value="1"/>
</dbReference>
<sequence>MIHWNEIDTVLFDMDGTLLDLHFDDFFWKRLVPEKYASKNGITFDEAWAVMEPKLRKIAGTLEWYCFDFWSRELGLDILRMKREITHLIQFRPGAKELLDALHKSSKKVILATNCNRDGLELKMEYLPFGEYFDAIYSSHDFGHPKEDQEFWQHLSTETGFNPERTLFVDDNLQILRSARTYGVGHLLAITKPNSAKPPMDSAEFKAVDDLGDLLPLDSVDVG</sequence>
<dbReference type="PANTHER" id="PTHR43434">
    <property type="entry name" value="PHOSPHOGLYCOLATE PHOSPHATASE"/>
    <property type="match status" value="1"/>
</dbReference>
<dbReference type="RefSeq" id="WP_249700562.1">
    <property type="nucleotide sequence ID" value="NZ_JAMFLX010000021.1"/>
</dbReference>
<dbReference type="GO" id="GO:0008253">
    <property type="term" value="F:5'-nucleotidase activity"/>
    <property type="evidence" value="ECO:0007669"/>
    <property type="project" value="UniProtKB-EC"/>
</dbReference>
<protein>
    <submittedName>
        <fullName evidence="1">GMP/IMP nucleotidase</fullName>
        <ecNumber evidence="1">3.1.3.5</ecNumber>
    </submittedName>
</protein>
<organism evidence="1 2">
    <name type="scientific">Parendozoicomonas callyspongiae</name>
    <dbReference type="NCBI Taxonomy" id="2942213"/>
    <lineage>
        <taxon>Bacteria</taxon>
        <taxon>Pseudomonadati</taxon>
        <taxon>Pseudomonadota</taxon>
        <taxon>Gammaproteobacteria</taxon>
        <taxon>Oceanospirillales</taxon>
        <taxon>Endozoicomonadaceae</taxon>
        <taxon>Parendozoicomonas</taxon>
    </lineage>
</organism>
<dbReference type="SUPFAM" id="SSF56784">
    <property type="entry name" value="HAD-like"/>
    <property type="match status" value="1"/>
</dbReference>
<dbReference type="SFLD" id="SFLDS00003">
    <property type="entry name" value="Haloacid_Dehalogenase"/>
    <property type="match status" value="1"/>
</dbReference>
<dbReference type="NCBIfam" id="TIGR01509">
    <property type="entry name" value="HAD-SF-IA-v3"/>
    <property type="match status" value="1"/>
</dbReference>
<comment type="caution">
    <text evidence="1">The sequence shown here is derived from an EMBL/GenBank/DDBJ whole genome shotgun (WGS) entry which is preliminary data.</text>
</comment>
<gene>
    <name evidence="1" type="primary">yrfG</name>
    <name evidence="1" type="ORF">M3P05_14645</name>
</gene>
<dbReference type="Pfam" id="PF00702">
    <property type="entry name" value="Hydrolase"/>
    <property type="match status" value="1"/>
</dbReference>
<dbReference type="SFLD" id="SFLDG01129">
    <property type="entry name" value="C1.5:_HAD__Beta-PGM__Phosphata"/>
    <property type="match status" value="1"/>
</dbReference>
<keyword evidence="2" id="KW-1185">Reference proteome</keyword>
<evidence type="ECO:0000313" key="1">
    <source>
        <dbReference type="EMBL" id="MCL6271162.1"/>
    </source>
</evidence>
<dbReference type="InterPro" id="IPR036412">
    <property type="entry name" value="HAD-like_sf"/>
</dbReference>
<evidence type="ECO:0000313" key="2">
    <source>
        <dbReference type="Proteomes" id="UP001203338"/>
    </source>
</evidence>
<dbReference type="InterPro" id="IPR023214">
    <property type="entry name" value="HAD_sf"/>
</dbReference>
<name>A0ABT0PKB9_9GAMM</name>
<proteinExistence type="predicted"/>
<dbReference type="Proteomes" id="UP001203338">
    <property type="component" value="Unassembled WGS sequence"/>
</dbReference>
<keyword evidence="1" id="KW-0378">Hydrolase</keyword>
<dbReference type="InterPro" id="IPR006439">
    <property type="entry name" value="HAD-SF_hydro_IA"/>
</dbReference>
<accession>A0ABT0PKB9</accession>
<reference evidence="1 2" key="1">
    <citation type="submission" date="2022-05" db="EMBL/GenBank/DDBJ databases">
        <authorList>
            <person name="Park J.-S."/>
        </authorList>
    </citation>
    <scope>NUCLEOTIDE SEQUENCE [LARGE SCALE GENOMIC DNA]</scope>
    <source>
        <strain evidence="1 2">2012CJ34-2</strain>
    </source>
</reference>
<dbReference type="EMBL" id="JAMFLX010000021">
    <property type="protein sequence ID" value="MCL6271162.1"/>
    <property type="molecule type" value="Genomic_DNA"/>
</dbReference>
<dbReference type="Gene3D" id="3.40.50.1000">
    <property type="entry name" value="HAD superfamily/HAD-like"/>
    <property type="match status" value="1"/>
</dbReference>
<dbReference type="InterPro" id="IPR050155">
    <property type="entry name" value="HAD-like_hydrolase_sf"/>
</dbReference>